<keyword evidence="3 7" id="KW-0963">Cytoplasm</keyword>
<dbReference type="HOGENOM" id="CLU_055432_1_0_4"/>
<dbReference type="Proteomes" id="UP000018733">
    <property type="component" value="Unassembled WGS sequence"/>
</dbReference>
<dbReference type="GO" id="GO:0030091">
    <property type="term" value="P:protein repair"/>
    <property type="evidence" value="ECO:0007669"/>
    <property type="project" value="UniProtKB-UniRule"/>
</dbReference>
<comment type="catalytic activity">
    <reaction evidence="7">
        <text>[protein]-L-isoaspartate + S-adenosyl-L-methionine = [protein]-L-isoaspartate alpha-methyl ester + S-adenosyl-L-homocysteine</text>
        <dbReference type="Rhea" id="RHEA:12705"/>
        <dbReference type="Rhea" id="RHEA-COMP:12143"/>
        <dbReference type="Rhea" id="RHEA-COMP:12144"/>
        <dbReference type="ChEBI" id="CHEBI:57856"/>
        <dbReference type="ChEBI" id="CHEBI:59789"/>
        <dbReference type="ChEBI" id="CHEBI:90596"/>
        <dbReference type="ChEBI" id="CHEBI:90598"/>
        <dbReference type="EC" id="2.1.1.77"/>
    </reaction>
</comment>
<accession>V8QQ26</accession>
<gene>
    <name evidence="7" type="primary">pcm</name>
    <name evidence="9" type="ORF">W822_14915</name>
</gene>
<dbReference type="AlphaFoldDB" id="V8QQ26"/>
<dbReference type="PANTHER" id="PTHR11579">
    <property type="entry name" value="PROTEIN-L-ISOASPARTATE O-METHYLTRANSFERASE"/>
    <property type="match status" value="1"/>
</dbReference>
<dbReference type="SUPFAM" id="SSF53335">
    <property type="entry name" value="S-adenosyl-L-methionine-dependent methyltransferases"/>
    <property type="match status" value="1"/>
</dbReference>
<dbReference type="Gene3D" id="3.40.50.150">
    <property type="entry name" value="Vaccinia Virus protein VP39"/>
    <property type="match status" value="1"/>
</dbReference>
<protein>
    <recommendedName>
        <fullName evidence="7">Protein-L-isoaspartate O-methyltransferase</fullName>
        <ecNumber evidence="7">2.1.1.77</ecNumber>
    </recommendedName>
    <alternativeName>
        <fullName evidence="7">L-isoaspartyl protein carboxyl methyltransferase</fullName>
    </alternativeName>
    <alternativeName>
        <fullName evidence="7">Protein L-isoaspartyl methyltransferase</fullName>
    </alternativeName>
    <alternativeName>
        <fullName evidence="7">Protein-beta-aspartate methyltransferase</fullName>
        <shortName evidence="7">PIMT</shortName>
    </alternativeName>
</protein>
<feature type="active site" evidence="7">
    <location>
        <position position="129"/>
    </location>
</feature>
<dbReference type="NCBIfam" id="NF001453">
    <property type="entry name" value="PRK00312.1"/>
    <property type="match status" value="1"/>
</dbReference>
<feature type="compositionally biased region" description="Polar residues" evidence="8">
    <location>
        <begin position="11"/>
        <end position="24"/>
    </location>
</feature>
<dbReference type="CDD" id="cd02440">
    <property type="entry name" value="AdoMet_MTases"/>
    <property type="match status" value="1"/>
</dbReference>
<evidence type="ECO:0000256" key="3">
    <source>
        <dbReference type="ARBA" id="ARBA00022490"/>
    </source>
</evidence>
<feature type="region of interest" description="Disordered" evidence="8">
    <location>
        <begin position="1"/>
        <end position="24"/>
    </location>
</feature>
<dbReference type="InterPro" id="IPR000682">
    <property type="entry name" value="PCMT"/>
</dbReference>
<dbReference type="FunFam" id="3.40.50.150:FF:000010">
    <property type="entry name" value="Protein-L-isoaspartate O-methyltransferase"/>
    <property type="match status" value="1"/>
</dbReference>
<evidence type="ECO:0000313" key="9">
    <source>
        <dbReference type="EMBL" id="ETF02046.1"/>
    </source>
</evidence>
<comment type="caution">
    <text evidence="9">The sequence shown here is derived from an EMBL/GenBank/DDBJ whole genome shotgun (WGS) entry which is preliminary data.</text>
</comment>
<dbReference type="InterPro" id="IPR029063">
    <property type="entry name" value="SAM-dependent_MTases_sf"/>
</dbReference>
<dbReference type="STRING" id="1424334.W822_14915"/>
<dbReference type="EC" id="2.1.1.77" evidence="7"/>
<sequence>MRKPPFAPASSAGNVNDVNESRTRLSFPSNKIKITPTNSNTRIIVAGHAGRPASAMPASDTSRGGQNIGLNSERLRGLMIERLRQKGITDERVLDAMRAVPRHVFIDQGLASRAYDDAALPIGFSQTISQPWAVSRMLAAVAENRNPQKVLEIGTGCGYQAAVMAAMCREVYTIERIKALYEMARSTLRELKLVSRVRLVHGDGMLGMPSVAPFDAIIIAAAGLQIPTALLHQLDIGARLIAPEGSNQQKLVLIERTGPNSWDRKELEPVRFVPLRSGIQL</sequence>
<keyword evidence="10" id="KW-1185">Reference proteome</keyword>
<evidence type="ECO:0000256" key="8">
    <source>
        <dbReference type="SAM" id="MobiDB-lite"/>
    </source>
</evidence>
<dbReference type="GO" id="GO:0004719">
    <property type="term" value="F:protein-L-isoaspartate (D-aspartate) O-methyltransferase activity"/>
    <property type="evidence" value="ECO:0007669"/>
    <property type="project" value="UniProtKB-UniRule"/>
</dbReference>
<keyword evidence="5 7" id="KW-0808">Transferase</keyword>
<comment type="similarity">
    <text evidence="2 7">Belongs to the methyltransferase superfamily. L-isoaspartyl/D-aspartyl protein methyltransferase family.</text>
</comment>
<dbReference type="HAMAP" id="MF_00090">
    <property type="entry name" value="PIMT"/>
    <property type="match status" value="1"/>
</dbReference>
<evidence type="ECO:0000256" key="2">
    <source>
        <dbReference type="ARBA" id="ARBA00005369"/>
    </source>
</evidence>
<dbReference type="GO" id="GO:0032259">
    <property type="term" value="P:methylation"/>
    <property type="evidence" value="ECO:0007669"/>
    <property type="project" value="UniProtKB-KW"/>
</dbReference>
<dbReference type="eggNOG" id="COG2518">
    <property type="taxonomic scope" value="Bacteria"/>
</dbReference>
<evidence type="ECO:0000256" key="6">
    <source>
        <dbReference type="ARBA" id="ARBA00022691"/>
    </source>
</evidence>
<evidence type="ECO:0000256" key="5">
    <source>
        <dbReference type="ARBA" id="ARBA00022679"/>
    </source>
</evidence>
<dbReference type="GO" id="GO:0005737">
    <property type="term" value="C:cytoplasm"/>
    <property type="evidence" value="ECO:0007669"/>
    <property type="project" value="UniProtKB-SubCell"/>
</dbReference>
<keyword evidence="6 7" id="KW-0949">S-adenosyl-L-methionine</keyword>
<comment type="subcellular location">
    <subcellularLocation>
        <location evidence="1 7">Cytoplasm</location>
    </subcellularLocation>
</comment>
<dbReference type="PANTHER" id="PTHR11579:SF0">
    <property type="entry name" value="PROTEIN-L-ISOASPARTATE(D-ASPARTATE) O-METHYLTRANSFERASE"/>
    <property type="match status" value="1"/>
</dbReference>
<comment type="function">
    <text evidence="7">Catalyzes the methyl esterification of L-isoaspartyl residues in peptides and proteins that result from spontaneous decomposition of normal L-aspartyl and L-asparaginyl residues. It plays a role in the repair and/or degradation of damaged proteins.</text>
</comment>
<name>V8QQ26_9BURK</name>
<reference evidence="9 10" key="1">
    <citation type="journal article" date="2014" name="Genome Announc.">
        <title>Draft Genome Sequence of Advenella kashmirensis Strain W13003, a Polycyclic Aromatic Hydrocarbon-Degrading Bacterium.</title>
        <authorList>
            <person name="Wang X."/>
            <person name="Jin D."/>
            <person name="Zhou L."/>
            <person name="Wu L."/>
            <person name="An W."/>
            <person name="Zhao L."/>
        </authorList>
    </citation>
    <scope>NUCLEOTIDE SEQUENCE [LARGE SCALE GENOMIC DNA]</scope>
    <source>
        <strain evidence="9 10">W13003</strain>
    </source>
</reference>
<dbReference type="NCBIfam" id="TIGR00080">
    <property type="entry name" value="pimt"/>
    <property type="match status" value="1"/>
</dbReference>
<evidence type="ECO:0000256" key="7">
    <source>
        <dbReference type="HAMAP-Rule" id="MF_00090"/>
    </source>
</evidence>
<evidence type="ECO:0000313" key="10">
    <source>
        <dbReference type="Proteomes" id="UP000018733"/>
    </source>
</evidence>
<dbReference type="EMBL" id="AYXT01000010">
    <property type="protein sequence ID" value="ETF02046.1"/>
    <property type="molecule type" value="Genomic_DNA"/>
</dbReference>
<dbReference type="Pfam" id="PF01135">
    <property type="entry name" value="PCMT"/>
    <property type="match status" value="1"/>
</dbReference>
<evidence type="ECO:0000256" key="4">
    <source>
        <dbReference type="ARBA" id="ARBA00022603"/>
    </source>
</evidence>
<proteinExistence type="inferred from homology"/>
<dbReference type="PATRIC" id="fig|1424334.3.peg.3000"/>
<evidence type="ECO:0000256" key="1">
    <source>
        <dbReference type="ARBA" id="ARBA00004496"/>
    </source>
</evidence>
<keyword evidence="4 7" id="KW-0489">Methyltransferase</keyword>
<organism evidence="9 10">
    <name type="scientific">Advenella kashmirensis W13003</name>
    <dbReference type="NCBI Taxonomy" id="1424334"/>
    <lineage>
        <taxon>Bacteria</taxon>
        <taxon>Pseudomonadati</taxon>
        <taxon>Pseudomonadota</taxon>
        <taxon>Betaproteobacteria</taxon>
        <taxon>Burkholderiales</taxon>
        <taxon>Alcaligenaceae</taxon>
    </lineage>
</organism>